<evidence type="ECO:0000313" key="1">
    <source>
        <dbReference type="EMBL" id="KAG5456978.1"/>
    </source>
</evidence>
<protein>
    <submittedName>
        <fullName evidence="1">Uncharacterized protein</fullName>
    </submittedName>
</protein>
<proteinExistence type="predicted"/>
<reference evidence="1 2" key="1">
    <citation type="journal article" name="Sci. Rep.">
        <title>Genome-scale phylogenetic analyses confirm Olpidium as the closest living zoosporic fungus to the non-flagellated, terrestrial fungi.</title>
        <authorList>
            <person name="Chang Y."/>
            <person name="Rochon D."/>
            <person name="Sekimoto S."/>
            <person name="Wang Y."/>
            <person name="Chovatia M."/>
            <person name="Sandor L."/>
            <person name="Salamov A."/>
            <person name="Grigoriev I.V."/>
            <person name="Stajich J.E."/>
            <person name="Spatafora J.W."/>
        </authorList>
    </citation>
    <scope>NUCLEOTIDE SEQUENCE [LARGE SCALE GENOMIC DNA]</scope>
    <source>
        <strain evidence="1">S191</strain>
    </source>
</reference>
<evidence type="ECO:0000313" key="2">
    <source>
        <dbReference type="Proteomes" id="UP000673691"/>
    </source>
</evidence>
<accession>A0A8H7ZPX6</accession>
<dbReference type="Proteomes" id="UP000673691">
    <property type="component" value="Unassembled WGS sequence"/>
</dbReference>
<comment type="caution">
    <text evidence="1">The sequence shown here is derived from an EMBL/GenBank/DDBJ whole genome shotgun (WGS) entry which is preliminary data.</text>
</comment>
<keyword evidence="2" id="KW-1185">Reference proteome</keyword>
<name>A0A8H7ZPX6_9FUNG</name>
<sequence length="85" mass="9286">MASVWGVCGLLKAADKFLLLQLRDSRVATCKSWYALLLEAASWLRVMFWTRSGTPRKSEAGSAVRRGKGILGWEGPDTAAPAAYI</sequence>
<gene>
    <name evidence="1" type="ORF">BJ554DRAFT_3126</name>
</gene>
<organism evidence="1 2">
    <name type="scientific">Olpidium bornovanus</name>
    <dbReference type="NCBI Taxonomy" id="278681"/>
    <lineage>
        <taxon>Eukaryota</taxon>
        <taxon>Fungi</taxon>
        <taxon>Fungi incertae sedis</taxon>
        <taxon>Olpidiomycota</taxon>
        <taxon>Olpidiomycotina</taxon>
        <taxon>Olpidiomycetes</taxon>
        <taxon>Olpidiales</taxon>
        <taxon>Olpidiaceae</taxon>
        <taxon>Olpidium</taxon>
    </lineage>
</organism>
<dbReference type="AlphaFoldDB" id="A0A8H7ZPX6"/>
<dbReference type="EMBL" id="JAEFCI010010840">
    <property type="protein sequence ID" value="KAG5456978.1"/>
    <property type="molecule type" value="Genomic_DNA"/>
</dbReference>